<dbReference type="GO" id="GO:0003774">
    <property type="term" value="F:cytoskeletal motor activity"/>
    <property type="evidence" value="ECO:0007669"/>
    <property type="project" value="InterPro"/>
</dbReference>
<evidence type="ECO:0000256" key="2">
    <source>
        <dbReference type="ARBA" id="ARBA00009272"/>
    </source>
</evidence>
<evidence type="ECO:0000256" key="3">
    <source>
        <dbReference type="ARBA" id="ARBA00023143"/>
    </source>
</evidence>
<evidence type="ECO:0000256" key="1">
    <source>
        <dbReference type="ARBA" id="ARBA00004117"/>
    </source>
</evidence>
<name>A0A2S2CK07_9PROT</name>
<dbReference type="GO" id="GO:0071973">
    <property type="term" value="P:bacterial-type flagellum-dependent cell motility"/>
    <property type="evidence" value="ECO:0007669"/>
    <property type="project" value="InterPro"/>
</dbReference>
<dbReference type="AlphaFoldDB" id="A0A2S2CK07"/>
<proteinExistence type="inferred from homology"/>
<dbReference type="RefSeq" id="WP_109323541.1">
    <property type="nucleotide sequence ID" value="NZ_CP029352.1"/>
</dbReference>
<dbReference type="Proteomes" id="UP000245629">
    <property type="component" value="Chromosome 1"/>
</dbReference>
<evidence type="ECO:0000313" key="5">
    <source>
        <dbReference type="EMBL" id="AWK84823.1"/>
    </source>
</evidence>
<organism evidence="5 6">
    <name type="scientific">Azospirillum thermophilum</name>
    <dbReference type="NCBI Taxonomy" id="2202148"/>
    <lineage>
        <taxon>Bacteria</taxon>
        <taxon>Pseudomonadati</taxon>
        <taxon>Pseudomonadota</taxon>
        <taxon>Alphaproteobacteria</taxon>
        <taxon>Rhodospirillales</taxon>
        <taxon>Azospirillaceae</taxon>
        <taxon>Azospirillum</taxon>
    </lineage>
</organism>
<keyword evidence="6" id="KW-1185">Reference proteome</keyword>
<keyword evidence="3 4" id="KW-0975">Bacterial flagellum</keyword>
<dbReference type="OrthoDB" id="8481852at2"/>
<dbReference type="PANTHER" id="PTHR34653:SF1">
    <property type="entry name" value="FLAGELLAR HOOK-BASAL BODY COMPLEX PROTEIN FLIE"/>
    <property type="match status" value="1"/>
</dbReference>
<dbReference type="EMBL" id="CP029352">
    <property type="protein sequence ID" value="AWK84823.1"/>
    <property type="molecule type" value="Genomic_DNA"/>
</dbReference>
<dbReference type="GO" id="GO:0005198">
    <property type="term" value="F:structural molecule activity"/>
    <property type="evidence" value="ECO:0007669"/>
    <property type="project" value="InterPro"/>
</dbReference>
<keyword evidence="5" id="KW-0966">Cell projection</keyword>
<dbReference type="PANTHER" id="PTHR34653">
    <property type="match status" value="1"/>
</dbReference>
<accession>A0A2S2CK07</accession>
<dbReference type="PRINTS" id="PR01006">
    <property type="entry name" value="FLGHOOKFLIE"/>
</dbReference>
<comment type="subcellular location">
    <subcellularLocation>
        <location evidence="1 4">Bacterial flagellum basal body</location>
    </subcellularLocation>
</comment>
<reference evidence="6" key="1">
    <citation type="submission" date="2018-05" db="EMBL/GenBank/DDBJ databases">
        <title>Azospirillum thermophila sp. nov., a novel isolated from hot spring.</title>
        <authorList>
            <person name="Zhao Z."/>
        </authorList>
    </citation>
    <scope>NUCLEOTIDE SEQUENCE [LARGE SCALE GENOMIC DNA]</scope>
    <source>
        <strain evidence="6">CFH 70021</strain>
    </source>
</reference>
<protein>
    <recommendedName>
        <fullName evidence="4">Flagellar hook-basal body complex protein FliE</fullName>
    </recommendedName>
</protein>
<dbReference type="InterPro" id="IPR001624">
    <property type="entry name" value="FliE"/>
</dbReference>
<dbReference type="HAMAP" id="MF_00724">
    <property type="entry name" value="FliE"/>
    <property type="match status" value="1"/>
</dbReference>
<gene>
    <name evidence="4" type="primary">fliE</name>
    <name evidence="5" type="ORF">DEW08_00220</name>
</gene>
<sequence>MVNPVNAAAAYAATAAKTVGGGMAPRDGASFGDALEEVAKEAVGSLQKGETMSALAAVGKADLTDVVQAVSNAEVTLQTVTAVRDKVLNAYQEILRMPI</sequence>
<evidence type="ECO:0000256" key="4">
    <source>
        <dbReference type="HAMAP-Rule" id="MF_00724"/>
    </source>
</evidence>
<dbReference type="KEGG" id="azz:DEW08_00220"/>
<dbReference type="GO" id="GO:0009425">
    <property type="term" value="C:bacterial-type flagellum basal body"/>
    <property type="evidence" value="ECO:0007669"/>
    <property type="project" value="UniProtKB-SubCell"/>
</dbReference>
<comment type="similarity">
    <text evidence="2 4">Belongs to the FliE family.</text>
</comment>
<dbReference type="Pfam" id="PF02049">
    <property type="entry name" value="FliE"/>
    <property type="match status" value="1"/>
</dbReference>
<keyword evidence="5" id="KW-0969">Cilium</keyword>
<evidence type="ECO:0000313" key="6">
    <source>
        <dbReference type="Proteomes" id="UP000245629"/>
    </source>
</evidence>
<keyword evidence="5" id="KW-0282">Flagellum</keyword>